<evidence type="ECO:0000313" key="3">
    <source>
        <dbReference type="EMBL" id="MFC5828626.1"/>
    </source>
</evidence>
<dbReference type="PROSITE" id="PS51257">
    <property type="entry name" value="PROKAR_LIPOPROTEIN"/>
    <property type="match status" value="1"/>
</dbReference>
<evidence type="ECO:0000313" key="4">
    <source>
        <dbReference type="Proteomes" id="UP001596058"/>
    </source>
</evidence>
<keyword evidence="1" id="KW-0472">Membrane</keyword>
<dbReference type="EMBL" id="JBHSPA010000039">
    <property type="protein sequence ID" value="MFC5828626.1"/>
    <property type="molecule type" value="Genomic_DNA"/>
</dbReference>
<name>A0ABW1CW06_9ACTN</name>
<keyword evidence="1" id="KW-0812">Transmembrane</keyword>
<comment type="caution">
    <text evidence="3">The sequence shown here is derived from an EMBL/GenBank/DDBJ whole genome shotgun (WGS) entry which is preliminary data.</text>
</comment>
<evidence type="ECO:0000256" key="1">
    <source>
        <dbReference type="SAM" id="Phobius"/>
    </source>
</evidence>
<evidence type="ECO:0000259" key="2">
    <source>
        <dbReference type="Pfam" id="PF07811"/>
    </source>
</evidence>
<proteinExistence type="predicted"/>
<sequence length="129" mass="13438">MRSCERGSVTAEAVIALPVVMVAIVACMQVCLLFFAQSVALAAAQHGVRAARAHDADHTSGGSLAKRYAEQTASGLLTSISTTSSGDATTVRISVRGRSLSLVPFLPPIEIVEQAAGAVERFTTPERTP</sequence>
<accession>A0ABW1CW06</accession>
<dbReference type="Proteomes" id="UP001596058">
    <property type="component" value="Unassembled WGS sequence"/>
</dbReference>
<keyword evidence="4" id="KW-1185">Reference proteome</keyword>
<protein>
    <submittedName>
        <fullName evidence="3">TadE/TadG family type IV pilus assembly protein</fullName>
    </submittedName>
</protein>
<dbReference type="RefSeq" id="WP_379518131.1">
    <property type="nucleotide sequence ID" value="NZ_JBHSPA010000039.1"/>
</dbReference>
<keyword evidence="1" id="KW-1133">Transmembrane helix</keyword>
<feature type="domain" description="TadE-like" evidence="2">
    <location>
        <begin position="7"/>
        <end position="49"/>
    </location>
</feature>
<dbReference type="InterPro" id="IPR012495">
    <property type="entry name" value="TadE-like_dom"/>
</dbReference>
<organism evidence="3 4">
    <name type="scientific">Nonomuraea insulae</name>
    <dbReference type="NCBI Taxonomy" id="1616787"/>
    <lineage>
        <taxon>Bacteria</taxon>
        <taxon>Bacillati</taxon>
        <taxon>Actinomycetota</taxon>
        <taxon>Actinomycetes</taxon>
        <taxon>Streptosporangiales</taxon>
        <taxon>Streptosporangiaceae</taxon>
        <taxon>Nonomuraea</taxon>
    </lineage>
</organism>
<reference evidence="4" key="1">
    <citation type="journal article" date="2019" name="Int. J. Syst. Evol. Microbiol.">
        <title>The Global Catalogue of Microorganisms (GCM) 10K type strain sequencing project: providing services to taxonomists for standard genome sequencing and annotation.</title>
        <authorList>
            <consortium name="The Broad Institute Genomics Platform"/>
            <consortium name="The Broad Institute Genome Sequencing Center for Infectious Disease"/>
            <person name="Wu L."/>
            <person name="Ma J."/>
        </authorList>
    </citation>
    <scope>NUCLEOTIDE SEQUENCE [LARGE SCALE GENOMIC DNA]</scope>
    <source>
        <strain evidence="4">CCUG 53903</strain>
    </source>
</reference>
<gene>
    <name evidence="3" type="ORF">ACFPZ3_32560</name>
</gene>
<dbReference type="Pfam" id="PF07811">
    <property type="entry name" value="TadE"/>
    <property type="match status" value="1"/>
</dbReference>
<feature type="transmembrane region" description="Helical" evidence="1">
    <location>
        <begin position="15"/>
        <end position="36"/>
    </location>
</feature>